<dbReference type="PROSITE" id="PS00894">
    <property type="entry name" value="HTH_DEOR_1"/>
    <property type="match status" value="1"/>
</dbReference>
<accession>A0AAU8A9B9</accession>
<dbReference type="PANTHER" id="PTHR30363:SF44">
    <property type="entry name" value="AGA OPERON TRANSCRIPTIONAL REPRESSOR-RELATED"/>
    <property type="match status" value="1"/>
</dbReference>
<dbReference type="InterPro" id="IPR037171">
    <property type="entry name" value="NagB/RpiA_transferase-like"/>
</dbReference>
<dbReference type="PANTHER" id="PTHR30363">
    <property type="entry name" value="HTH-TYPE TRANSCRIPTIONAL REGULATOR SRLR-RELATED"/>
    <property type="match status" value="1"/>
</dbReference>
<evidence type="ECO:0000256" key="1">
    <source>
        <dbReference type="ARBA" id="ARBA00023015"/>
    </source>
</evidence>
<dbReference type="InterPro" id="IPR018356">
    <property type="entry name" value="Tscrpt_reg_HTH_DeoR_CS"/>
</dbReference>
<dbReference type="PROSITE" id="PS51000">
    <property type="entry name" value="HTH_DEOR_2"/>
    <property type="match status" value="1"/>
</dbReference>
<protein>
    <submittedName>
        <fullName evidence="5">DeoR/GlpR family DNA-binding transcription regulator</fullName>
    </submittedName>
</protein>
<dbReference type="GO" id="GO:0003700">
    <property type="term" value="F:DNA-binding transcription factor activity"/>
    <property type="evidence" value="ECO:0007669"/>
    <property type="project" value="InterPro"/>
</dbReference>
<organism evidence="5">
    <name type="scientific">Christensenella massiliensis</name>
    <dbReference type="NCBI Taxonomy" id="1805714"/>
    <lineage>
        <taxon>Bacteria</taxon>
        <taxon>Bacillati</taxon>
        <taxon>Bacillota</taxon>
        <taxon>Clostridia</taxon>
        <taxon>Christensenellales</taxon>
        <taxon>Christensenellaceae</taxon>
        <taxon>Christensenella</taxon>
    </lineage>
</organism>
<evidence type="ECO:0000259" key="4">
    <source>
        <dbReference type="PROSITE" id="PS51000"/>
    </source>
</evidence>
<dbReference type="EMBL" id="CP117826">
    <property type="protein sequence ID" value="XCC62552.1"/>
    <property type="molecule type" value="Genomic_DNA"/>
</dbReference>
<dbReference type="InterPro" id="IPR036388">
    <property type="entry name" value="WH-like_DNA-bd_sf"/>
</dbReference>
<proteinExistence type="predicted"/>
<evidence type="ECO:0000313" key="5">
    <source>
        <dbReference type="EMBL" id="XCC62552.1"/>
    </source>
</evidence>
<dbReference type="SUPFAM" id="SSF46785">
    <property type="entry name" value="Winged helix' DNA-binding domain"/>
    <property type="match status" value="1"/>
</dbReference>
<gene>
    <name evidence="5" type="ORF">PUP29_01085</name>
</gene>
<dbReference type="SMART" id="SM00420">
    <property type="entry name" value="HTH_DEOR"/>
    <property type="match status" value="1"/>
</dbReference>
<dbReference type="InterPro" id="IPR001034">
    <property type="entry name" value="DeoR_HTH"/>
</dbReference>
<sequence>MSKNSEDGMFAEERKHMIVDLVNKNIKTTVSNLCEKFSVSPATIRNDLRELEEAGLLKRTHGGAISNIKANYEPNAYQKEIEHVNEKKAIAKRAAQYVHEGDTIALDTGTTTFELAKQLVTYENLTVVTNDLQIAAFLERNGKANIIMAGGAVRRNFHCTAGQKAIDTLSDLNVDKTFLAANGVSIKRGITTPNIDTAHVKEKLVSLGDEVLLLVDSSKFDTSTFVKFAGLSEIDLIITDTGVDPEYMELLEREDVSVETARV</sequence>
<dbReference type="InterPro" id="IPR036390">
    <property type="entry name" value="WH_DNA-bd_sf"/>
</dbReference>
<dbReference type="SMART" id="SM01134">
    <property type="entry name" value="DeoRC"/>
    <property type="match status" value="1"/>
</dbReference>
<dbReference type="Gene3D" id="3.40.50.1360">
    <property type="match status" value="1"/>
</dbReference>
<dbReference type="RefSeq" id="WP_353423593.1">
    <property type="nucleotide sequence ID" value="NZ_CP117826.1"/>
</dbReference>
<reference evidence="5" key="1">
    <citation type="submission" date="2023-02" db="EMBL/GenBank/DDBJ databases">
        <title>Gut commensal Christensenella minuta modulates host metabolism via a new class of secondary bile acids.</title>
        <authorList>
            <person name="Liu C."/>
        </authorList>
    </citation>
    <scope>NUCLEOTIDE SEQUENCE</scope>
    <source>
        <strain evidence="5">CA70</strain>
    </source>
</reference>
<feature type="domain" description="HTH deoR-type" evidence="4">
    <location>
        <begin position="11"/>
        <end position="66"/>
    </location>
</feature>
<evidence type="ECO:0000256" key="3">
    <source>
        <dbReference type="ARBA" id="ARBA00023163"/>
    </source>
</evidence>
<dbReference type="InterPro" id="IPR014036">
    <property type="entry name" value="DeoR-like_C"/>
</dbReference>
<dbReference type="Pfam" id="PF08220">
    <property type="entry name" value="HTH_DeoR"/>
    <property type="match status" value="1"/>
</dbReference>
<name>A0AAU8A9B9_9FIRM</name>
<dbReference type="SUPFAM" id="SSF100950">
    <property type="entry name" value="NagB/RpiA/CoA transferase-like"/>
    <property type="match status" value="1"/>
</dbReference>
<keyword evidence="3" id="KW-0804">Transcription</keyword>
<dbReference type="InterPro" id="IPR050313">
    <property type="entry name" value="Carb_Metab_HTH_regulators"/>
</dbReference>
<evidence type="ECO:0000256" key="2">
    <source>
        <dbReference type="ARBA" id="ARBA00023125"/>
    </source>
</evidence>
<keyword evidence="2 5" id="KW-0238">DNA-binding</keyword>
<keyword evidence="1" id="KW-0805">Transcription regulation</keyword>
<dbReference type="AlphaFoldDB" id="A0AAU8A9B9"/>
<dbReference type="Pfam" id="PF00455">
    <property type="entry name" value="DeoRC"/>
    <property type="match status" value="1"/>
</dbReference>
<dbReference type="GO" id="GO:0003677">
    <property type="term" value="F:DNA binding"/>
    <property type="evidence" value="ECO:0007669"/>
    <property type="project" value="UniProtKB-KW"/>
</dbReference>
<dbReference type="PRINTS" id="PR00037">
    <property type="entry name" value="HTHLACR"/>
</dbReference>
<dbReference type="Gene3D" id="1.10.10.10">
    <property type="entry name" value="Winged helix-like DNA-binding domain superfamily/Winged helix DNA-binding domain"/>
    <property type="match status" value="1"/>
</dbReference>